<evidence type="ECO:0000256" key="2">
    <source>
        <dbReference type="SAM" id="SignalP"/>
    </source>
</evidence>
<dbReference type="InterPro" id="IPR036264">
    <property type="entry name" value="Bact_exopeptidase_dim_dom"/>
</dbReference>
<feature type="signal peptide" evidence="2">
    <location>
        <begin position="1"/>
        <end position="34"/>
    </location>
</feature>
<dbReference type="SUPFAM" id="SSF53187">
    <property type="entry name" value="Zn-dependent exopeptidases"/>
    <property type="match status" value="1"/>
</dbReference>
<dbReference type="SUPFAM" id="SSF55031">
    <property type="entry name" value="Bacterial exopeptidase dimerisation domain"/>
    <property type="match status" value="1"/>
</dbReference>
<protein>
    <submittedName>
        <fullName evidence="3">Aminobenzoyl-glutamate utilization protein B</fullName>
    </submittedName>
</protein>
<evidence type="ECO:0000256" key="1">
    <source>
        <dbReference type="SAM" id="MobiDB-lite"/>
    </source>
</evidence>
<dbReference type="Gene3D" id="3.40.630.10">
    <property type="entry name" value="Zn peptidases"/>
    <property type="match status" value="1"/>
</dbReference>
<dbReference type="GO" id="GO:0046657">
    <property type="term" value="P:folic acid catabolic process"/>
    <property type="evidence" value="ECO:0007669"/>
    <property type="project" value="TreeGrafter"/>
</dbReference>
<dbReference type="GO" id="GO:0016805">
    <property type="term" value="F:dipeptidase activity"/>
    <property type="evidence" value="ECO:0007669"/>
    <property type="project" value="TreeGrafter"/>
</dbReference>
<feature type="chain" id="PRO_5009294673" evidence="2">
    <location>
        <begin position="35"/>
        <end position="577"/>
    </location>
</feature>
<evidence type="ECO:0000313" key="4">
    <source>
        <dbReference type="Proteomes" id="UP000236728"/>
    </source>
</evidence>
<keyword evidence="2" id="KW-0732">Signal</keyword>
<dbReference type="GO" id="GO:0071713">
    <property type="term" value="F:para-aminobenzoyl-glutamate hydrolase activity"/>
    <property type="evidence" value="ECO:0007669"/>
    <property type="project" value="TreeGrafter"/>
</dbReference>
<dbReference type="RefSeq" id="WP_200821617.1">
    <property type="nucleotide sequence ID" value="NZ_FNVA01000009.1"/>
</dbReference>
<dbReference type="Gene3D" id="3.30.70.360">
    <property type="match status" value="1"/>
</dbReference>
<feature type="region of interest" description="Disordered" evidence="1">
    <location>
        <begin position="555"/>
        <end position="577"/>
    </location>
</feature>
<proteinExistence type="predicted"/>
<dbReference type="Proteomes" id="UP000236728">
    <property type="component" value="Unassembled WGS sequence"/>
</dbReference>
<gene>
    <name evidence="3" type="ORF">SAMN05421819_4411</name>
</gene>
<dbReference type="EMBL" id="FNVA01000009">
    <property type="protein sequence ID" value="SEG70125.1"/>
    <property type="molecule type" value="Genomic_DNA"/>
</dbReference>
<dbReference type="GO" id="GO:0005737">
    <property type="term" value="C:cytoplasm"/>
    <property type="evidence" value="ECO:0007669"/>
    <property type="project" value="TreeGrafter"/>
</dbReference>
<accession>A0A1H6CBT9</accession>
<dbReference type="InterPro" id="IPR052030">
    <property type="entry name" value="Peptidase_M20/M20A_hydrolases"/>
</dbReference>
<evidence type="ECO:0000313" key="3">
    <source>
        <dbReference type="EMBL" id="SEG70125.1"/>
    </source>
</evidence>
<organism evidence="3 4">
    <name type="scientific">Bryocella elongata</name>
    <dbReference type="NCBI Taxonomy" id="863522"/>
    <lineage>
        <taxon>Bacteria</taxon>
        <taxon>Pseudomonadati</taxon>
        <taxon>Acidobacteriota</taxon>
        <taxon>Terriglobia</taxon>
        <taxon>Terriglobales</taxon>
        <taxon>Acidobacteriaceae</taxon>
        <taxon>Bryocella</taxon>
    </lineage>
</organism>
<name>A0A1H6CBT9_9BACT</name>
<reference evidence="3 4" key="1">
    <citation type="submission" date="2016-10" db="EMBL/GenBank/DDBJ databases">
        <authorList>
            <person name="de Groot N.N."/>
        </authorList>
    </citation>
    <scope>NUCLEOTIDE SEQUENCE [LARGE SCALE GENOMIC DNA]</scope>
    <source>
        <strain evidence="3 4">DSM 22489</strain>
    </source>
</reference>
<keyword evidence="4" id="KW-1185">Reference proteome</keyword>
<dbReference type="PANTHER" id="PTHR30575:SF0">
    <property type="entry name" value="XAA-ARG DIPEPTIDASE"/>
    <property type="match status" value="1"/>
</dbReference>
<dbReference type="PANTHER" id="PTHR30575">
    <property type="entry name" value="PEPTIDASE M20"/>
    <property type="match status" value="1"/>
</dbReference>
<feature type="compositionally biased region" description="Acidic residues" evidence="1">
    <location>
        <begin position="567"/>
        <end position="577"/>
    </location>
</feature>
<sequence>MSPNNSRRHRSSPARRWAALGAAAVLLVPSAMVAQSKAMSAAKSTTAAATKPDSNAARKQALIAAIDKQAKQAQVMNDMIFSFGELGFQEFETSKYLVDVLEKNGFTVERGIDGIPTAFMATWTNGTGGPVIALGSDIDCIPQASQKPGVAYHDPIVPGAPGHGEGHNSGNVVNILAALAVKQMMIDQKIPGTLKIWPGVAEELLGSKAYYVRDGYFKGVDAVLFAHVGDNLGTGWGGPSSNGLISVLYKFHGESAHSAAAPWRGRSALDAVELMDVGWNFKREHLRLQQRSHNVIPDGADQPNVVPQHASDWYYFREADYEHIKGLWDTGDKMATGASIMTGTTWDSEVLGAAWPGHFNKAMAEDSTENAKLVGLPVWSDDDQKLAKAIQTELKQEPKGLATKLDELRPPRPAEQFTGGGSDDIGDVSWVVPTIVLRYPSNIPEMPGHNWANAISMATPIAHKGIIAGAKVQAMTLLDLLTKPDLMAAAKDYFVNVQTKDQKYIPLLRPGDKPAIWLNEKTMATYREQMKKFYYDPSKYGTYLEQLGIKYPTVRTASTPKGPAAASDDEDDDSSIQ</sequence>
<dbReference type="AlphaFoldDB" id="A0A1H6CBT9"/>